<reference evidence="1" key="1">
    <citation type="submission" date="2023-03" db="EMBL/GenBank/DDBJ databases">
        <title>Chromosome-level genomes of two armyworms, Mythimna separata and Mythimna loreyi, provide insights into the biosynthesis and reception of sex pheromones.</title>
        <authorList>
            <person name="Zhao H."/>
        </authorList>
    </citation>
    <scope>NUCLEOTIDE SEQUENCE</scope>
    <source>
        <strain evidence="1">BeijingLab</strain>
    </source>
</reference>
<evidence type="ECO:0000313" key="2">
    <source>
        <dbReference type="Proteomes" id="UP001231649"/>
    </source>
</evidence>
<dbReference type="EMBL" id="CM056782">
    <property type="protein sequence ID" value="KAJ8732016.1"/>
    <property type="molecule type" value="Genomic_DNA"/>
</dbReference>
<keyword evidence="2" id="KW-1185">Reference proteome</keyword>
<protein>
    <submittedName>
        <fullName evidence="1">Uncharacterized protein</fullName>
    </submittedName>
</protein>
<gene>
    <name evidence="1" type="ORF">PYW08_014746</name>
</gene>
<sequence>MTMTDYRELKEYIVFSVGTNERHSEILSSMKEFFRDTINSVRRFEQITTIRQLLKVLELRDLLSEDNVECLKSIALMLPNSHDVMQKITQYESYHSPREYGNYYTSPTQSQRRAPEDSFMTSSPLGSMSKRKRQRILDTIIQEIGSFWRDFARNLKIRECDIDDIDFQNKTLASKATKLMEKYDTVADPQRWFFVVCDALERSRRKDLLNDHGVMENNSSWMGLLHTENIIVL</sequence>
<accession>A0ACC2R731</accession>
<comment type="caution">
    <text evidence="1">The sequence shown here is derived from an EMBL/GenBank/DDBJ whole genome shotgun (WGS) entry which is preliminary data.</text>
</comment>
<name>A0ACC2R731_9NEOP</name>
<proteinExistence type="predicted"/>
<evidence type="ECO:0000313" key="1">
    <source>
        <dbReference type="EMBL" id="KAJ8732016.1"/>
    </source>
</evidence>
<dbReference type="Proteomes" id="UP001231649">
    <property type="component" value="Chromosome 6"/>
</dbReference>
<organism evidence="1 2">
    <name type="scientific">Mythimna loreyi</name>
    <dbReference type="NCBI Taxonomy" id="667449"/>
    <lineage>
        <taxon>Eukaryota</taxon>
        <taxon>Metazoa</taxon>
        <taxon>Ecdysozoa</taxon>
        <taxon>Arthropoda</taxon>
        <taxon>Hexapoda</taxon>
        <taxon>Insecta</taxon>
        <taxon>Pterygota</taxon>
        <taxon>Neoptera</taxon>
        <taxon>Endopterygota</taxon>
        <taxon>Lepidoptera</taxon>
        <taxon>Glossata</taxon>
        <taxon>Ditrysia</taxon>
        <taxon>Noctuoidea</taxon>
        <taxon>Noctuidae</taxon>
        <taxon>Noctuinae</taxon>
        <taxon>Hadenini</taxon>
        <taxon>Mythimna</taxon>
    </lineage>
</organism>